<evidence type="ECO:0000313" key="2">
    <source>
        <dbReference type="Proteomes" id="UP001195483"/>
    </source>
</evidence>
<reference evidence="1" key="2">
    <citation type="journal article" date="2021" name="Genome Biol. Evol.">
        <title>Developing a high-quality reference genome for a parasitic bivalve with doubly uniparental inheritance (Bivalvia: Unionida).</title>
        <authorList>
            <person name="Smith C.H."/>
        </authorList>
    </citation>
    <scope>NUCLEOTIDE SEQUENCE</scope>
    <source>
        <strain evidence="1">CHS0354</strain>
        <tissue evidence="1">Mantle</tissue>
    </source>
</reference>
<gene>
    <name evidence="1" type="ORF">CHS0354_040875</name>
</gene>
<organism evidence="1 2">
    <name type="scientific">Potamilus streckersoni</name>
    <dbReference type="NCBI Taxonomy" id="2493646"/>
    <lineage>
        <taxon>Eukaryota</taxon>
        <taxon>Metazoa</taxon>
        <taxon>Spiralia</taxon>
        <taxon>Lophotrochozoa</taxon>
        <taxon>Mollusca</taxon>
        <taxon>Bivalvia</taxon>
        <taxon>Autobranchia</taxon>
        <taxon>Heteroconchia</taxon>
        <taxon>Palaeoheterodonta</taxon>
        <taxon>Unionida</taxon>
        <taxon>Unionoidea</taxon>
        <taxon>Unionidae</taxon>
        <taxon>Ambleminae</taxon>
        <taxon>Lampsilini</taxon>
        <taxon>Potamilus</taxon>
    </lineage>
</organism>
<reference evidence="1" key="3">
    <citation type="submission" date="2023-05" db="EMBL/GenBank/DDBJ databases">
        <authorList>
            <person name="Smith C.H."/>
        </authorList>
    </citation>
    <scope>NUCLEOTIDE SEQUENCE</scope>
    <source>
        <strain evidence="1">CHS0354</strain>
        <tissue evidence="1">Mantle</tissue>
    </source>
</reference>
<protein>
    <submittedName>
        <fullName evidence="1">Uncharacterized protein</fullName>
    </submittedName>
</protein>
<keyword evidence="2" id="KW-1185">Reference proteome</keyword>
<comment type="caution">
    <text evidence="1">The sequence shown here is derived from an EMBL/GenBank/DDBJ whole genome shotgun (WGS) entry which is preliminary data.</text>
</comment>
<dbReference type="EMBL" id="JAEAOA010002342">
    <property type="protein sequence ID" value="KAK3594107.1"/>
    <property type="molecule type" value="Genomic_DNA"/>
</dbReference>
<proteinExistence type="predicted"/>
<name>A0AAE0VYP5_9BIVA</name>
<accession>A0AAE0VYP5</accession>
<reference evidence="1" key="1">
    <citation type="journal article" date="2021" name="Genome Biol. Evol.">
        <title>A High-Quality Reference Genome for a Parasitic Bivalve with Doubly Uniparental Inheritance (Bivalvia: Unionida).</title>
        <authorList>
            <person name="Smith C.H."/>
        </authorList>
    </citation>
    <scope>NUCLEOTIDE SEQUENCE</scope>
    <source>
        <strain evidence="1">CHS0354</strain>
    </source>
</reference>
<dbReference type="AlphaFoldDB" id="A0AAE0VYP5"/>
<sequence length="64" mass="7202">MKLKKVTKKVTSTKATTGKGYLDDTETYRALPSPLRVCMESFVGIKCDAYTHYSNPYLTIDHGK</sequence>
<dbReference type="Proteomes" id="UP001195483">
    <property type="component" value="Unassembled WGS sequence"/>
</dbReference>
<evidence type="ECO:0000313" key="1">
    <source>
        <dbReference type="EMBL" id="KAK3594107.1"/>
    </source>
</evidence>